<dbReference type="EMBL" id="CP155573">
    <property type="protein sequence ID" value="XFO66301.1"/>
    <property type="molecule type" value="Genomic_DNA"/>
</dbReference>
<protein>
    <submittedName>
        <fullName evidence="1">Uncharacterized protein</fullName>
    </submittedName>
</protein>
<organism evidence="1 2">
    <name type="scientific">Sporomusa silvacetica DSM 10669</name>
    <dbReference type="NCBI Taxonomy" id="1123289"/>
    <lineage>
        <taxon>Bacteria</taxon>
        <taxon>Bacillati</taxon>
        <taxon>Bacillota</taxon>
        <taxon>Negativicutes</taxon>
        <taxon>Selenomonadales</taxon>
        <taxon>Sporomusaceae</taxon>
        <taxon>Sporomusa</taxon>
    </lineage>
</organism>
<gene>
    <name evidence="1" type="ORF">SPSIL_024510</name>
</gene>
<reference evidence="1" key="1">
    <citation type="submission" date="2024-05" db="EMBL/GenBank/DDBJ databases">
        <title>Isolation and characterization of Sporomusa carbonis sp. nov., a carboxydotrophic hydrogenogen in the genus of Sporomusa isolated from a charcoal burning pile.</title>
        <authorList>
            <person name="Boeer T."/>
            <person name="Rosenbaum F."/>
            <person name="Eysell L."/>
            <person name="Mueller V."/>
            <person name="Daniel R."/>
            <person name="Poehlein A."/>
        </authorList>
    </citation>
    <scope>NUCLEOTIDE SEQUENCE [LARGE SCALE GENOMIC DNA]</scope>
    <source>
        <strain evidence="1">DSM 10669</strain>
    </source>
</reference>
<evidence type="ECO:0000313" key="1">
    <source>
        <dbReference type="EMBL" id="XFO66301.1"/>
    </source>
</evidence>
<dbReference type="Proteomes" id="UP000216752">
    <property type="component" value="Chromosome"/>
</dbReference>
<evidence type="ECO:0000313" key="2">
    <source>
        <dbReference type="Proteomes" id="UP000216752"/>
    </source>
</evidence>
<name>A0ABZ3IL06_9FIRM</name>
<keyword evidence="2" id="KW-1185">Reference proteome</keyword>
<sequence>MAGTSRVNREVYARFCGRLVVKFLRPTRRCTVPEASEITSRDNYNGLAEVFGTNNLSGAAGIGVLTSRERFSEITTGKSYFQQGW</sequence>
<accession>A0ABZ3IL06</accession>
<proteinExistence type="predicted"/>